<protein>
    <submittedName>
        <fullName evidence="9">Branched-chain amino acid ABC transporter permease</fullName>
    </submittedName>
</protein>
<dbReference type="GO" id="GO:0005886">
    <property type="term" value="C:plasma membrane"/>
    <property type="evidence" value="ECO:0007669"/>
    <property type="project" value="UniProtKB-SubCell"/>
</dbReference>
<name>A0A2A2AK50_9BURK</name>
<dbReference type="EMBL" id="NSJB01000001">
    <property type="protein sequence ID" value="PAT38133.1"/>
    <property type="molecule type" value="Genomic_DNA"/>
</dbReference>
<feature type="transmembrane region" description="Helical" evidence="8">
    <location>
        <begin position="92"/>
        <end position="112"/>
    </location>
</feature>
<keyword evidence="10" id="KW-1185">Reference proteome</keyword>
<dbReference type="Proteomes" id="UP000218054">
    <property type="component" value="Unassembled WGS sequence"/>
</dbReference>
<comment type="subcellular location">
    <subcellularLocation>
        <location evidence="1">Cell membrane</location>
        <topology evidence="1">Multi-pass membrane protein</topology>
    </subcellularLocation>
</comment>
<evidence type="ECO:0000256" key="6">
    <source>
        <dbReference type="ARBA" id="ARBA00022989"/>
    </source>
</evidence>
<evidence type="ECO:0000313" key="9">
    <source>
        <dbReference type="EMBL" id="PAT38133.1"/>
    </source>
</evidence>
<evidence type="ECO:0000256" key="5">
    <source>
        <dbReference type="ARBA" id="ARBA00022692"/>
    </source>
</evidence>
<feature type="transmembrane region" description="Helical" evidence="8">
    <location>
        <begin position="183"/>
        <end position="200"/>
    </location>
</feature>
<dbReference type="PANTHER" id="PTHR34979">
    <property type="entry name" value="INNER MEMBRANE PROTEIN YGAZ"/>
    <property type="match status" value="1"/>
</dbReference>
<feature type="transmembrane region" description="Helical" evidence="8">
    <location>
        <begin position="62"/>
        <end position="85"/>
    </location>
</feature>
<dbReference type="PANTHER" id="PTHR34979:SF1">
    <property type="entry name" value="INNER MEMBRANE PROTEIN YGAZ"/>
    <property type="match status" value="1"/>
</dbReference>
<evidence type="ECO:0000313" key="10">
    <source>
        <dbReference type="Proteomes" id="UP000218054"/>
    </source>
</evidence>
<organism evidence="9 10">
    <name type="scientific">Vandammella animalimorsus</name>
    <dbReference type="NCBI Taxonomy" id="2029117"/>
    <lineage>
        <taxon>Bacteria</taxon>
        <taxon>Pseudomonadati</taxon>
        <taxon>Pseudomonadota</taxon>
        <taxon>Betaproteobacteria</taxon>
        <taxon>Burkholderiales</taxon>
        <taxon>Comamonadaceae</taxon>
        <taxon>Vandammella</taxon>
    </lineage>
</organism>
<keyword evidence="4" id="KW-1003">Cell membrane</keyword>
<evidence type="ECO:0000256" key="4">
    <source>
        <dbReference type="ARBA" id="ARBA00022475"/>
    </source>
</evidence>
<keyword evidence="7 8" id="KW-0472">Membrane</keyword>
<evidence type="ECO:0000256" key="2">
    <source>
        <dbReference type="ARBA" id="ARBA00010735"/>
    </source>
</evidence>
<feature type="transmembrane region" description="Helical" evidence="8">
    <location>
        <begin position="124"/>
        <end position="143"/>
    </location>
</feature>
<dbReference type="AlphaFoldDB" id="A0A2A2AK50"/>
<keyword evidence="6 8" id="KW-1133">Transmembrane helix</keyword>
<dbReference type="GO" id="GO:1903785">
    <property type="term" value="P:L-valine transmembrane transport"/>
    <property type="evidence" value="ECO:0007669"/>
    <property type="project" value="TreeGrafter"/>
</dbReference>
<comment type="similarity">
    <text evidence="2">Belongs to the AzlC family.</text>
</comment>
<feature type="transmembrane region" description="Helical" evidence="8">
    <location>
        <begin position="231"/>
        <end position="248"/>
    </location>
</feature>
<dbReference type="InterPro" id="IPR011606">
    <property type="entry name" value="Brnchd-chn_aa_trnsp_permease"/>
</dbReference>
<gene>
    <name evidence="9" type="ORF">CK625_01050</name>
</gene>
<evidence type="ECO:0000256" key="8">
    <source>
        <dbReference type="SAM" id="Phobius"/>
    </source>
</evidence>
<accession>A0A2A2AK50</accession>
<keyword evidence="5 8" id="KW-0812">Transmembrane</keyword>
<evidence type="ECO:0000256" key="1">
    <source>
        <dbReference type="ARBA" id="ARBA00004651"/>
    </source>
</evidence>
<evidence type="ECO:0000256" key="7">
    <source>
        <dbReference type="ARBA" id="ARBA00023136"/>
    </source>
</evidence>
<reference evidence="9 10" key="1">
    <citation type="submission" date="2017-08" db="EMBL/GenBank/DDBJ databases">
        <title>WGS of Clinical strains of the CDC Group NO-1 linked to zoonotic infections in humans.</title>
        <authorList>
            <person name="Bernier A.-M."/>
            <person name="Bernard K."/>
        </authorList>
    </citation>
    <scope>NUCLEOTIDE SEQUENCE [LARGE SCALE GENOMIC DNA]</scope>
    <source>
        <strain evidence="9 10">NML00-0135</strain>
    </source>
</reference>
<keyword evidence="3" id="KW-0813">Transport</keyword>
<sequence length="273" mass="29472">MSAPLSPTPAPESAPPGQTKLQALLRHPAFREGVRAQLQVALGIGAWGLVTGVAMVKSGLSVPMAVLMSLLVYAGSSQLAVLPLLALQSPLWVIWLTGLCVNLRFVIFSSMWRTPLGHWPPFKRLLMTYLATDMVFVLFFKRFEDPSPSPEHEPYLWGSVGVTWLAWQIPSMAGILLANFIPMHWGLGFAGILALLGVTLSMLVDRYTALAALVAGGVAIAAYGLPLRLNILVAIGAAVVLGLLFDHTQRIVRERQSAQTSAKTPTKTPTKTQ</sequence>
<evidence type="ECO:0000256" key="3">
    <source>
        <dbReference type="ARBA" id="ARBA00022448"/>
    </source>
</evidence>
<dbReference type="Pfam" id="PF03591">
    <property type="entry name" value="AzlC"/>
    <property type="match status" value="1"/>
</dbReference>
<comment type="caution">
    <text evidence="9">The sequence shown here is derived from an EMBL/GenBank/DDBJ whole genome shotgun (WGS) entry which is preliminary data.</text>
</comment>
<feature type="transmembrane region" description="Helical" evidence="8">
    <location>
        <begin position="36"/>
        <end position="56"/>
    </location>
</feature>
<proteinExistence type="inferred from homology"/>
<dbReference type="RefSeq" id="WP_095538412.1">
    <property type="nucleotide sequence ID" value="NZ_NSJB01000001.1"/>
</dbReference>
<feature type="transmembrane region" description="Helical" evidence="8">
    <location>
        <begin position="155"/>
        <end position="177"/>
    </location>
</feature>